<evidence type="ECO:0000313" key="2">
    <source>
        <dbReference type="Proteomes" id="UP000297555"/>
    </source>
</evidence>
<organism evidence="1 2">
    <name type="scientific">Pseudomonas kribbensis</name>
    <dbReference type="NCBI Taxonomy" id="1628086"/>
    <lineage>
        <taxon>Bacteria</taxon>
        <taxon>Pseudomonadati</taxon>
        <taxon>Pseudomonadota</taxon>
        <taxon>Gammaproteobacteria</taxon>
        <taxon>Pseudomonadales</taxon>
        <taxon>Pseudomonadaceae</taxon>
        <taxon>Pseudomonas</taxon>
    </lineage>
</organism>
<dbReference type="AlphaFoldDB" id="A0A4Y8VP07"/>
<dbReference type="Proteomes" id="UP000297555">
    <property type="component" value="Unassembled WGS sequence"/>
</dbReference>
<proteinExistence type="predicted"/>
<protein>
    <recommendedName>
        <fullName evidence="3">DUF4145 domain-containing protein</fullName>
    </recommendedName>
</protein>
<gene>
    <name evidence="1" type="ORF">E4J90_06230</name>
</gene>
<dbReference type="EMBL" id="SPDQ01000010">
    <property type="protein sequence ID" value="TFH82294.1"/>
    <property type="molecule type" value="Genomic_DNA"/>
</dbReference>
<reference evidence="1 2" key="1">
    <citation type="submission" date="2019-03" db="EMBL/GenBank/DDBJ databases">
        <title>Draft genome sequence of humic substances-degrading Pseudomonas kribbensis CHA-19 from forest soil.</title>
        <authorList>
            <person name="Kim D."/>
        </authorList>
    </citation>
    <scope>NUCLEOTIDE SEQUENCE [LARGE SCALE GENOMIC DNA]</scope>
    <source>
        <strain evidence="1 2">CHA-19</strain>
    </source>
</reference>
<name>A0A4Y8VP07_9PSED</name>
<comment type="caution">
    <text evidence="1">The sequence shown here is derived from an EMBL/GenBank/DDBJ whole genome shotgun (WGS) entry which is preliminary data.</text>
</comment>
<sequence>MSVTPTDENFEGPQLLKTHGDLFSKHFSTELDEQTAVLKAHLLIEGVIRDFCYQSVRNPDHLRGLRLTFQQIVGLARSFMPVNSATEHYWVMVNQLNKLRNLMAHELEPDQDKSDKCRDSLVTASGRPTLNGSLAYLCGAMHALVYVSLEIQARELLSEEERERLLGPLR</sequence>
<evidence type="ECO:0008006" key="3">
    <source>
        <dbReference type="Google" id="ProtNLM"/>
    </source>
</evidence>
<dbReference type="RefSeq" id="WP_134825777.1">
    <property type="nucleotide sequence ID" value="NZ_SPDQ01000010.1"/>
</dbReference>
<evidence type="ECO:0000313" key="1">
    <source>
        <dbReference type="EMBL" id="TFH82294.1"/>
    </source>
</evidence>
<dbReference type="OrthoDB" id="6974240at2"/>
<accession>A0A4Y8VP07</accession>